<dbReference type="CDD" id="cd06257">
    <property type="entry name" value="DnaJ"/>
    <property type="match status" value="1"/>
</dbReference>
<feature type="chain" id="PRO_5019531050" description="DnaJ homolog subfamily C member 10" evidence="7">
    <location>
        <begin position="21"/>
        <end position="721"/>
    </location>
</feature>
<dbReference type="STRING" id="6689.A0A423TK25"/>
<comment type="caution">
    <text evidence="10">The sequence shown here is derived from an EMBL/GenBank/DDBJ whole genome shotgun (WGS) entry which is preliminary data.</text>
</comment>
<comment type="subcellular location">
    <subcellularLocation>
        <location evidence="1">Endoplasmic reticulum membrane</location>
        <topology evidence="1">Single-pass type IV membrane protein</topology>
    </subcellularLocation>
</comment>
<evidence type="ECO:0000256" key="2">
    <source>
        <dbReference type="ARBA" id="ARBA00020920"/>
    </source>
</evidence>
<feature type="domain" description="Thioredoxin" evidence="9">
    <location>
        <begin position="370"/>
        <end position="475"/>
    </location>
</feature>
<dbReference type="FunFam" id="1.10.287.110:FF:000029">
    <property type="entry name" value="DnaJ homolog subfamily C member 10"/>
    <property type="match status" value="1"/>
</dbReference>
<dbReference type="GO" id="GO:0015035">
    <property type="term" value="F:protein-disulfide reductase activity"/>
    <property type="evidence" value="ECO:0007669"/>
    <property type="project" value="TreeGrafter"/>
</dbReference>
<dbReference type="Gene3D" id="3.40.30.10">
    <property type="entry name" value="Glutaredoxin"/>
    <property type="match status" value="5"/>
</dbReference>
<evidence type="ECO:0000256" key="1">
    <source>
        <dbReference type="ARBA" id="ARBA00004163"/>
    </source>
</evidence>
<dbReference type="AlphaFoldDB" id="A0A423TK25"/>
<dbReference type="GO" id="GO:0005788">
    <property type="term" value="C:endoplasmic reticulum lumen"/>
    <property type="evidence" value="ECO:0007669"/>
    <property type="project" value="TreeGrafter"/>
</dbReference>
<dbReference type="PROSITE" id="PS00636">
    <property type="entry name" value="DNAJ_1"/>
    <property type="match status" value="1"/>
</dbReference>
<dbReference type="OrthoDB" id="5810603at2759"/>
<dbReference type="PRINTS" id="PR00625">
    <property type="entry name" value="JDOMAIN"/>
</dbReference>
<dbReference type="InterPro" id="IPR052460">
    <property type="entry name" value="ER_disulfide_reductase"/>
</dbReference>
<keyword evidence="4" id="KW-0072">Autophagy</keyword>
<proteinExistence type="predicted"/>
<dbReference type="FunFam" id="3.40.30.10:FF:000087">
    <property type="entry name" value="DnaJ homolog subfamily C member 10"/>
    <property type="match status" value="1"/>
</dbReference>
<dbReference type="GO" id="GO:0036498">
    <property type="term" value="P:IRE1-mediated unfolded protein response"/>
    <property type="evidence" value="ECO:0007669"/>
    <property type="project" value="TreeGrafter"/>
</dbReference>
<feature type="domain" description="J" evidence="8">
    <location>
        <begin position="22"/>
        <end position="87"/>
    </location>
</feature>
<dbReference type="InterPro" id="IPR001623">
    <property type="entry name" value="DnaJ_domain"/>
</dbReference>
<dbReference type="PROSITE" id="PS00194">
    <property type="entry name" value="THIOREDOXIN_1"/>
    <property type="match status" value="3"/>
</dbReference>
<evidence type="ECO:0000259" key="8">
    <source>
        <dbReference type="PROSITE" id="PS50076"/>
    </source>
</evidence>
<evidence type="ECO:0000256" key="6">
    <source>
        <dbReference type="ARBA" id="ARBA00035043"/>
    </source>
</evidence>
<sequence>MTKLLAFLFLLCHFYSFVLAEDFYEMLGVPRNADVREIRKGFKKKALVLHPDKNTEDPDAHEKFVRLNRAYEVLKDEDLRKKYDMYGEEGLDENRSFGNQYQSWSYYNDNFGIYDDDPEIVTLTKADFEQSVTGSEDVWFINFYHPMCSHCHTLAPVWREVARDLEGVVRIGAVNCDDEYHLCSSQGIRSYPTLISYPGRIFYRQEKSKESLIDFMLKQDGIVNFGRIECFNQKTLCASLGMESGLKFYENDQFWDDRGTVIPSLNVQEIAKEVLALLPEMKKLDEETFKNIRRNLEMREETVAWLMQFSSNSDDDTFEIRKLPGLLPSLKMGQVDCSQLKKLCDDLYIAKTPTFMIFKPGGGYELHHGRLLAHDIAVFAREGAAATHFQILTPEEFPKVLTDGSTWFVDFYAPWCPPCMKLLPEFRKASRLVETPVKFGSIDCTTHQSLCTRFNIHQYPTTILYNQSVPHEYSGYHTADQIVEFVKDTLNPAVITLDEEKFENLIENKPQGELWVVDYFANWCGHCKTMAPEYRRFARIMADVPNVHVATIDCANFRSACSRQGITSYPSIVLYPSESMGTRRAEKFNGWSRDADSFRQWVYSRMSSVVTVLNDRSYEQVLHSTEPWLVDFYAPWCGHCHVFAPDFEDIARALKGTVKAGKLDCERYRWVCSGAGVNAYPTVKLYVGSLHGSRQNVNGINFPSLNKHTILSNIPRYLPEN</sequence>
<name>A0A423TK25_PENVA</name>
<dbReference type="Proteomes" id="UP000283509">
    <property type="component" value="Unassembled WGS sequence"/>
</dbReference>
<dbReference type="GO" id="GO:0016671">
    <property type="term" value="F:oxidoreductase activity, acting on a sulfur group of donors, disulfide as acceptor"/>
    <property type="evidence" value="ECO:0007669"/>
    <property type="project" value="TreeGrafter"/>
</dbReference>
<feature type="domain" description="Thioredoxin" evidence="9">
    <location>
        <begin position="102"/>
        <end position="221"/>
    </location>
</feature>
<protein>
    <recommendedName>
        <fullName evidence="2">DnaJ homolog subfamily C member 10</fullName>
    </recommendedName>
    <alternativeName>
        <fullName evidence="3">DnaJ homolog subfamily C member 16</fullName>
    </alternativeName>
    <alternativeName>
        <fullName evidence="6">Endoplasmic reticulum DNA J domain-containing protein 8</fullName>
    </alternativeName>
</protein>
<dbReference type="GO" id="GO:0006914">
    <property type="term" value="P:autophagy"/>
    <property type="evidence" value="ECO:0007669"/>
    <property type="project" value="UniProtKB-KW"/>
</dbReference>
<dbReference type="PROSITE" id="PS51352">
    <property type="entry name" value="THIOREDOXIN_2"/>
    <property type="match status" value="3"/>
</dbReference>
<dbReference type="Pfam" id="PF00226">
    <property type="entry name" value="DnaJ"/>
    <property type="match status" value="1"/>
</dbReference>
<feature type="domain" description="Thioredoxin" evidence="9">
    <location>
        <begin position="476"/>
        <end position="607"/>
    </location>
</feature>
<organism evidence="10 11">
    <name type="scientific">Penaeus vannamei</name>
    <name type="common">Whiteleg shrimp</name>
    <name type="synonym">Litopenaeus vannamei</name>
    <dbReference type="NCBI Taxonomy" id="6689"/>
    <lineage>
        <taxon>Eukaryota</taxon>
        <taxon>Metazoa</taxon>
        <taxon>Ecdysozoa</taxon>
        <taxon>Arthropoda</taxon>
        <taxon>Crustacea</taxon>
        <taxon>Multicrustacea</taxon>
        <taxon>Malacostraca</taxon>
        <taxon>Eumalacostraca</taxon>
        <taxon>Eucarida</taxon>
        <taxon>Decapoda</taxon>
        <taxon>Dendrobranchiata</taxon>
        <taxon>Penaeoidea</taxon>
        <taxon>Penaeidae</taxon>
        <taxon>Penaeus</taxon>
    </lineage>
</organism>
<feature type="signal peptide" evidence="7">
    <location>
        <begin position="1"/>
        <end position="20"/>
    </location>
</feature>
<dbReference type="Gene3D" id="1.10.287.110">
    <property type="entry name" value="DnaJ domain"/>
    <property type="match status" value="1"/>
</dbReference>
<dbReference type="SMART" id="SM00271">
    <property type="entry name" value="DnaJ"/>
    <property type="match status" value="1"/>
</dbReference>
<dbReference type="PROSITE" id="PS50076">
    <property type="entry name" value="DNAJ_2"/>
    <property type="match status" value="1"/>
</dbReference>
<dbReference type="EMBL" id="QCYY01001609">
    <property type="protein sequence ID" value="ROT76783.1"/>
    <property type="molecule type" value="Genomic_DNA"/>
</dbReference>
<reference evidence="10 11" key="2">
    <citation type="submission" date="2019-01" db="EMBL/GenBank/DDBJ databases">
        <title>The decoding of complex shrimp genome reveals the adaptation for benthos swimmer, frequently molting mechanism and breeding impact on genome.</title>
        <authorList>
            <person name="Sun Y."/>
            <person name="Gao Y."/>
            <person name="Yu Y."/>
        </authorList>
    </citation>
    <scope>NUCLEOTIDE SEQUENCE [LARGE SCALE GENOMIC DNA]</scope>
    <source>
        <tissue evidence="10">Muscle</tissue>
    </source>
</reference>
<accession>A0A423TK25</accession>
<dbReference type="GO" id="GO:0051787">
    <property type="term" value="F:misfolded protein binding"/>
    <property type="evidence" value="ECO:0007669"/>
    <property type="project" value="TreeGrafter"/>
</dbReference>
<dbReference type="InterPro" id="IPR036869">
    <property type="entry name" value="J_dom_sf"/>
</dbReference>
<dbReference type="PANTHER" id="PTHR44340:SF1">
    <property type="entry name" value="DNAJ HOMOLOG SUBFAMILY C MEMBER 10"/>
    <property type="match status" value="1"/>
</dbReference>
<dbReference type="InterPro" id="IPR013766">
    <property type="entry name" value="Thioredoxin_domain"/>
</dbReference>
<evidence type="ECO:0000256" key="3">
    <source>
        <dbReference type="ARBA" id="ARBA00020921"/>
    </source>
</evidence>
<evidence type="ECO:0000313" key="11">
    <source>
        <dbReference type="Proteomes" id="UP000283509"/>
    </source>
</evidence>
<feature type="non-terminal residue" evidence="10">
    <location>
        <position position="721"/>
    </location>
</feature>
<dbReference type="GO" id="GO:0005789">
    <property type="term" value="C:endoplasmic reticulum membrane"/>
    <property type="evidence" value="ECO:0007669"/>
    <property type="project" value="UniProtKB-SubCell"/>
</dbReference>
<dbReference type="SUPFAM" id="SSF46565">
    <property type="entry name" value="Chaperone J-domain"/>
    <property type="match status" value="1"/>
</dbReference>
<gene>
    <name evidence="10" type="ORF">C7M84_004598</name>
</gene>
<dbReference type="InterPro" id="IPR036249">
    <property type="entry name" value="Thioredoxin-like_sf"/>
</dbReference>
<dbReference type="PANTHER" id="PTHR44340">
    <property type="entry name" value="DNAJ HOMOLOG SUBFAMILY C MEMBER 10"/>
    <property type="match status" value="1"/>
</dbReference>
<dbReference type="Pfam" id="PF00085">
    <property type="entry name" value="Thioredoxin"/>
    <property type="match status" value="4"/>
</dbReference>
<evidence type="ECO:0000313" key="10">
    <source>
        <dbReference type="EMBL" id="ROT76783.1"/>
    </source>
</evidence>
<dbReference type="SUPFAM" id="SSF52833">
    <property type="entry name" value="Thioredoxin-like"/>
    <property type="match status" value="5"/>
</dbReference>
<keyword evidence="11" id="KW-1185">Reference proteome</keyword>
<dbReference type="InterPro" id="IPR018253">
    <property type="entry name" value="DnaJ_domain_CS"/>
</dbReference>
<dbReference type="InterPro" id="IPR017937">
    <property type="entry name" value="Thioredoxin_CS"/>
</dbReference>
<evidence type="ECO:0000259" key="9">
    <source>
        <dbReference type="PROSITE" id="PS51352"/>
    </source>
</evidence>
<comment type="function">
    <text evidence="5">Plays an important role in regulating the size of autophagosomes during the formation process.</text>
</comment>
<keyword evidence="7" id="KW-0732">Signal</keyword>
<reference evidence="10 11" key="1">
    <citation type="submission" date="2018-04" db="EMBL/GenBank/DDBJ databases">
        <authorList>
            <person name="Zhang X."/>
            <person name="Yuan J."/>
            <person name="Li F."/>
            <person name="Xiang J."/>
        </authorList>
    </citation>
    <scope>NUCLEOTIDE SEQUENCE [LARGE SCALE GENOMIC DNA]</scope>
    <source>
        <tissue evidence="10">Muscle</tissue>
    </source>
</reference>
<evidence type="ECO:0000256" key="5">
    <source>
        <dbReference type="ARBA" id="ARBA00035002"/>
    </source>
</evidence>
<evidence type="ECO:0000256" key="4">
    <source>
        <dbReference type="ARBA" id="ARBA00023006"/>
    </source>
</evidence>
<dbReference type="PRINTS" id="PR00421">
    <property type="entry name" value="THIOREDOXIN"/>
</dbReference>
<evidence type="ECO:0000256" key="7">
    <source>
        <dbReference type="SAM" id="SignalP"/>
    </source>
</evidence>